<dbReference type="Pfam" id="PF01485">
    <property type="entry name" value="IBR"/>
    <property type="match status" value="1"/>
</dbReference>
<evidence type="ECO:0000313" key="12">
    <source>
        <dbReference type="Proteomes" id="UP000034805"/>
    </source>
</evidence>
<keyword evidence="7" id="KW-0833">Ubl conjugation pathway</keyword>
<dbReference type="CDD" id="cd20350">
    <property type="entry name" value="Rcat_RBR_RNF217"/>
    <property type="match status" value="1"/>
</dbReference>
<keyword evidence="9" id="KW-0812">Transmembrane</keyword>
<keyword evidence="5" id="KW-0677">Repeat</keyword>
<sequence>MLVQCSRCQFVWCFKCHAPWHEGIKCKDYRKGDKLLRHWASAIEHGQRNAQKCPRCKIHIQRTEGCDHMSCTLCNTSFCYRCGEKYRHLRFFGDHSSNLSVFGCKYRYLPEKPHLRRLVRGSVCVSKILVAPLVIVLVGVFGVLAVVVGLVAFPIYYICKKRRKRSQGSGRWFC</sequence>
<comment type="catalytic activity">
    <reaction evidence="1">
        <text>[E2 ubiquitin-conjugating enzyme]-S-ubiquitinyl-L-cysteine + [acceptor protein]-L-lysine = [E2 ubiquitin-conjugating enzyme]-L-cysteine + [acceptor protein]-N(6)-ubiquitinyl-L-lysine.</text>
        <dbReference type="EC" id="2.3.2.31"/>
    </reaction>
</comment>
<dbReference type="GO" id="GO:0008270">
    <property type="term" value="F:zinc ion binding"/>
    <property type="evidence" value="ECO:0007669"/>
    <property type="project" value="UniProtKB-KW"/>
</dbReference>
<evidence type="ECO:0000256" key="6">
    <source>
        <dbReference type="ARBA" id="ARBA00022771"/>
    </source>
</evidence>
<proteinExistence type="predicted"/>
<keyword evidence="9" id="KW-0472">Membrane</keyword>
<dbReference type="Pfam" id="PF22191">
    <property type="entry name" value="IBR_1"/>
    <property type="match status" value="1"/>
</dbReference>
<feature type="domain" description="RING-type" evidence="10">
    <location>
        <begin position="1"/>
        <end position="108"/>
    </location>
</feature>
<comment type="caution">
    <text evidence="11">The sequence shown here is derived from an EMBL/GenBank/DDBJ whole genome shotgun (WGS) entry which is preliminary data.</text>
</comment>
<dbReference type="PANTHER" id="PTHR11685">
    <property type="entry name" value="RBR FAMILY RING FINGER AND IBR DOMAIN-CONTAINING"/>
    <property type="match status" value="1"/>
</dbReference>
<dbReference type="InterPro" id="IPR002867">
    <property type="entry name" value="IBR_dom"/>
</dbReference>
<evidence type="ECO:0000256" key="3">
    <source>
        <dbReference type="ARBA" id="ARBA00022679"/>
    </source>
</evidence>
<dbReference type="InterPro" id="IPR031127">
    <property type="entry name" value="E3_UB_ligase_RBR"/>
</dbReference>
<dbReference type="FunFam" id="1.20.120.1750:FF:000008">
    <property type="entry name" value="RBR-type E3 ubiquitin transferase"/>
    <property type="match status" value="1"/>
</dbReference>
<evidence type="ECO:0000259" key="10">
    <source>
        <dbReference type="PROSITE" id="PS51873"/>
    </source>
</evidence>
<dbReference type="SUPFAM" id="SSF57850">
    <property type="entry name" value="RING/U-box"/>
    <property type="match status" value="2"/>
</dbReference>
<feature type="transmembrane region" description="Helical" evidence="9">
    <location>
        <begin position="129"/>
        <end position="159"/>
    </location>
</feature>
<dbReference type="PROSITE" id="PS51873">
    <property type="entry name" value="TRIAD"/>
    <property type="match status" value="1"/>
</dbReference>
<keyword evidence="4" id="KW-0479">Metal-binding</keyword>
<dbReference type="EMBL" id="JARO02012410">
    <property type="protein sequence ID" value="KPP59274.1"/>
    <property type="molecule type" value="Genomic_DNA"/>
</dbReference>
<reference evidence="11 12" key="1">
    <citation type="submission" date="2015-08" db="EMBL/GenBank/DDBJ databases">
        <title>The genome of the Asian arowana (Scleropages formosus).</title>
        <authorList>
            <person name="Tan M.H."/>
            <person name="Gan H.M."/>
            <person name="Croft L.J."/>
            <person name="Austin C.M."/>
        </authorList>
    </citation>
    <scope>NUCLEOTIDE SEQUENCE [LARGE SCALE GENOMIC DNA]</scope>
    <source>
        <strain evidence="11">Aro1</strain>
    </source>
</reference>
<dbReference type="Proteomes" id="UP000034805">
    <property type="component" value="Unassembled WGS sequence"/>
</dbReference>
<dbReference type="InterPro" id="IPR047552">
    <property type="entry name" value="Rcat_RBR_RNF217"/>
</dbReference>
<protein>
    <recommendedName>
        <fullName evidence="2">RBR-type E3 ubiquitin transferase</fullName>
        <ecNumber evidence="2">2.3.2.31</ecNumber>
    </recommendedName>
</protein>
<evidence type="ECO:0000256" key="7">
    <source>
        <dbReference type="ARBA" id="ARBA00022786"/>
    </source>
</evidence>
<evidence type="ECO:0000256" key="2">
    <source>
        <dbReference type="ARBA" id="ARBA00012251"/>
    </source>
</evidence>
<name>A0A0P7TYS3_SCLFO</name>
<dbReference type="InterPro" id="IPR044066">
    <property type="entry name" value="TRIAD_supradom"/>
</dbReference>
<evidence type="ECO:0000256" key="8">
    <source>
        <dbReference type="ARBA" id="ARBA00022833"/>
    </source>
</evidence>
<dbReference type="Gene3D" id="1.20.120.1750">
    <property type="match status" value="1"/>
</dbReference>
<evidence type="ECO:0000256" key="5">
    <source>
        <dbReference type="ARBA" id="ARBA00022737"/>
    </source>
</evidence>
<evidence type="ECO:0000256" key="9">
    <source>
        <dbReference type="SAM" id="Phobius"/>
    </source>
</evidence>
<evidence type="ECO:0000313" key="11">
    <source>
        <dbReference type="EMBL" id="KPP59274.1"/>
    </source>
</evidence>
<keyword evidence="6" id="KW-0863">Zinc-finger</keyword>
<keyword evidence="3" id="KW-0808">Transferase</keyword>
<keyword evidence="9" id="KW-1133">Transmembrane helix</keyword>
<gene>
    <name evidence="11" type="ORF">Z043_122818</name>
</gene>
<dbReference type="GO" id="GO:0061630">
    <property type="term" value="F:ubiquitin protein ligase activity"/>
    <property type="evidence" value="ECO:0007669"/>
    <property type="project" value="UniProtKB-EC"/>
</dbReference>
<accession>A0A0P7TYS3</accession>
<evidence type="ECO:0000256" key="1">
    <source>
        <dbReference type="ARBA" id="ARBA00001798"/>
    </source>
</evidence>
<dbReference type="GO" id="GO:0016567">
    <property type="term" value="P:protein ubiquitination"/>
    <property type="evidence" value="ECO:0007669"/>
    <property type="project" value="InterPro"/>
</dbReference>
<evidence type="ECO:0000256" key="4">
    <source>
        <dbReference type="ARBA" id="ARBA00022723"/>
    </source>
</evidence>
<organism evidence="11 12">
    <name type="scientific">Scleropages formosus</name>
    <name type="common">Asian bonytongue</name>
    <name type="synonym">Osteoglossum formosum</name>
    <dbReference type="NCBI Taxonomy" id="113540"/>
    <lineage>
        <taxon>Eukaryota</taxon>
        <taxon>Metazoa</taxon>
        <taxon>Chordata</taxon>
        <taxon>Craniata</taxon>
        <taxon>Vertebrata</taxon>
        <taxon>Euteleostomi</taxon>
        <taxon>Actinopterygii</taxon>
        <taxon>Neopterygii</taxon>
        <taxon>Teleostei</taxon>
        <taxon>Osteoglossocephala</taxon>
        <taxon>Osteoglossomorpha</taxon>
        <taxon>Osteoglossiformes</taxon>
        <taxon>Osteoglossidae</taxon>
        <taxon>Scleropages</taxon>
    </lineage>
</organism>
<keyword evidence="8" id="KW-0862">Zinc</keyword>
<dbReference type="EC" id="2.3.2.31" evidence="2"/>
<dbReference type="AlphaFoldDB" id="A0A0P7TYS3"/>
<dbReference type="STRING" id="113540.ENSSFOP00015077913"/>